<feature type="transmembrane region" description="Helical" evidence="1">
    <location>
        <begin position="176"/>
        <end position="194"/>
    </location>
</feature>
<dbReference type="EMBL" id="BMGD01000003">
    <property type="protein sequence ID" value="GGB63918.1"/>
    <property type="molecule type" value="Genomic_DNA"/>
</dbReference>
<comment type="caution">
    <text evidence="2">The sequence shown here is derived from an EMBL/GenBank/DDBJ whole genome shotgun (WGS) entry which is preliminary data.</text>
</comment>
<evidence type="ECO:0000313" key="3">
    <source>
        <dbReference type="Proteomes" id="UP000614261"/>
    </source>
</evidence>
<name>A0ABQ1JA72_9SPHN</name>
<sequence length="213" mass="24260">MDSLFGKPSTIILLGCKSHGNINEVIRGRLKQGAQKNFEKGRKIRGALRFLIHLPAVPTYIVVWVSNWFGFFKTRIPEYLLDAADLKLTTKFPDAKSISQDTQWFKALESVVINKNPTATARMYNYLVISGLFRSICTIFLGALWIELLMHICRVLGHTPPDSLIVIGDNSTLTKLISYLAISVVYLFSLFSYLKFQRRYAEEAIFAYVNLEN</sequence>
<dbReference type="Proteomes" id="UP000614261">
    <property type="component" value="Unassembled WGS sequence"/>
</dbReference>
<keyword evidence="1" id="KW-1133">Transmembrane helix</keyword>
<keyword evidence="1" id="KW-0812">Transmembrane</keyword>
<gene>
    <name evidence="2" type="ORF">GCM10010833_18650</name>
</gene>
<dbReference type="RefSeq" id="WP_188514148.1">
    <property type="nucleotide sequence ID" value="NZ_BMGD01000003.1"/>
</dbReference>
<reference evidence="3" key="1">
    <citation type="journal article" date="2019" name="Int. J. Syst. Evol. Microbiol.">
        <title>The Global Catalogue of Microorganisms (GCM) 10K type strain sequencing project: providing services to taxonomists for standard genome sequencing and annotation.</title>
        <authorList>
            <consortium name="The Broad Institute Genomics Platform"/>
            <consortium name="The Broad Institute Genome Sequencing Center for Infectious Disease"/>
            <person name="Wu L."/>
            <person name="Ma J."/>
        </authorList>
    </citation>
    <scope>NUCLEOTIDE SEQUENCE [LARGE SCALE GENOMIC DNA]</scope>
    <source>
        <strain evidence="3">CGMCC 1.12851</strain>
    </source>
</reference>
<feature type="transmembrane region" description="Helical" evidence="1">
    <location>
        <begin position="50"/>
        <end position="71"/>
    </location>
</feature>
<proteinExistence type="predicted"/>
<protein>
    <submittedName>
        <fullName evidence="2">Uncharacterized protein</fullName>
    </submittedName>
</protein>
<accession>A0ABQ1JA72</accession>
<evidence type="ECO:0000256" key="1">
    <source>
        <dbReference type="SAM" id="Phobius"/>
    </source>
</evidence>
<keyword evidence="3" id="KW-1185">Reference proteome</keyword>
<keyword evidence="1" id="KW-0472">Membrane</keyword>
<feature type="transmembrane region" description="Helical" evidence="1">
    <location>
        <begin position="124"/>
        <end position="146"/>
    </location>
</feature>
<organism evidence="2 3">
    <name type="scientific">Blastomonas aquatica</name>
    <dbReference type="NCBI Taxonomy" id="1510276"/>
    <lineage>
        <taxon>Bacteria</taxon>
        <taxon>Pseudomonadati</taxon>
        <taxon>Pseudomonadota</taxon>
        <taxon>Alphaproteobacteria</taxon>
        <taxon>Sphingomonadales</taxon>
        <taxon>Sphingomonadaceae</taxon>
        <taxon>Blastomonas</taxon>
    </lineage>
</organism>
<evidence type="ECO:0000313" key="2">
    <source>
        <dbReference type="EMBL" id="GGB63918.1"/>
    </source>
</evidence>